<organism evidence="3 4">
    <name type="scientific">Ferruginivarius sediminum</name>
    <dbReference type="NCBI Taxonomy" id="2661937"/>
    <lineage>
        <taxon>Bacteria</taxon>
        <taxon>Pseudomonadati</taxon>
        <taxon>Pseudomonadota</taxon>
        <taxon>Alphaproteobacteria</taxon>
        <taxon>Rhodospirillales</taxon>
        <taxon>Rhodospirillaceae</taxon>
        <taxon>Ferruginivarius</taxon>
    </lineage>
</organism>
<feature type="region of interest" description="Disordered" evidence="1">
    <location>
        <begin position="77"/>
        <end position="309"/>
    </location>
</feature>
<feature type="compositionally biased region" description="Basic and acidic residues" evidence="1">
    <location>
        <begin position="120"/>
        <end position="137"/>
    </location>
</feature>
<dbReference type="RefSeq" id="WP_114583131.1">
    <property type="nucleotide sequence ID" value="NZ_QPMH01000017.1"/>
</dbReference>
<gene>
    <name evidence="3" type="ORF">DRB17_15510</name>
</gene>
<sequence length="309" mass="32536">MRQGASGRRTRGRSGGRKNVPLKMQNFDSNGPDVRVRGNANQVYDKYLALARDATMAGDRVVAESYYQHAEHYYRIINETTDPQSEDRSRQNQVSQGEQEDAAGAPNGADRQQRGGGRGTRQERRERHEQAEGRGPREPQAGAEPAQQTDDGGEKPDEHHRPDGYGRVESAKPDGPVGNGKADPAPAPQGRAGDSVDAGQQGDLLSRGDAQPTAGKQPEPVADAGEAPAEAEEKPKRGRGRPRKTATSTTKGTGATKSAGTRTRKSAASKAAKGNGEDGDAKTQSKDDGQSGDAGESGGGSEDSDQANA</sequence>
<feature type="domain" description="DUF4167" evidence="2">
    <location>
        <begin position="8"/>
        <end position="80"/>
    </location>
</feature>
<feature type="compositionally biased region" description="Basic and acidic residues" evidence="1">
    <location>
        <begin position="275"/>
        <end position="289"/>
    </location>
</feature>
<evidence type="ECO:0000313" key="4">
    <source>
        <dbReference type="Proteomes" id="UP000253941"/>
    </source>
</evidence>
<proteinExistence type="predicted"/>
<dbReference type="EMBL" id="QPMH01000017">
    <property type="protein sequence ID" value="RDD60992.1"/>
    <property type="molecule type" value="Genomic_DNA"/>
</dbReference>
<dbReference type="InterPro" id="IPR025430">
    <property type="entry name" value="DUF4167"/>
</dbReference>
<protein>
    <submittedName>
        <fullName evidence="3">DUF4167 domain-containing protein</fullName>
    </submittedName>
</protein>
<feature type="region of interest" description="Disordered" evidence="1">
    <location>
        <begin position="1"/>
        <end position="37"/>
    </location>
</feature>
<name>A0A369T7X6_9PROT</name>
<feature type="compositionally biased region" description="Basic and acidic residues" evidence="1">
    <location>
        <begin position="152"/>
        <end position="172"/>
    </location>
</feature>
<reference evidence="3 4" key="1">
    <citation type="submission" date="2018-07" db="EMBL/GenBank/DDBJ databases">
        <title>Venubactetium sediminum gen. nov., sp. nov., isolated from a marine solar saltern.</title>
        <authorList>
            <person name="Wang S."/>
        </authorList>
    </citation>
    <scope>NUCLEOTIDE SEQUENCE [LARGE SCALE GENOMIC DNA]</scope>
    <source>
        <strain evidence="3 4">WD2A32</strain>
    </source>
</reference>
<accession>A0A369T7X6</accession>
<dbReference type="AlphaFoldDB" id="A0A369T7X6"/>
<feature type="compositionally biased region" description="Low complexity" evidence="1">
    <location>
        <begin position="245"/>
        <end position="261"/>
    </location>
</feature>
<feature type="compositionally biased region" description="Low complexity" evidence="1">
    <location>
        <begin position="218"/>
        <end position="228"/>
    </location>
</feature>
<comment type="caution">
    <text evidence="3">The sequence shown here is derived from an EMBL/GenBank/DDBJ whole genome shotgun (WGS) entry which is preliminary data.</text>
</comment>
<evidence type="ECO:0000313" key="3">
    <source>
        <dbReference type="EMBL" id="RDD60992.1"/>
    </source>
</evidence>
<evidence type="ECO:0000259" key="2">
    <source>
        <dbReference type="Pfam" id="PF13763"/>
    </source>
</evidence>
<keyword evidence="4" id="KW-1185">Reference proteome</keyword>
<dbReference type="Proteomes" id="UP000253941">
    <property type="component" value="Unassembled WGS sequence"/>
</dbReference>
<evidence type="ECO:0000256" key="1">
    <source>
        <dbReference type="SAM" id="MobiDB-lite"/>
    </source>
</evidence>
<dbReference type="Pfam" id="PF13763">
    <property type="entry name" value="DUF4167"/>
    <property type="match status" value="1"/>
</dbReference>